<dbReference type="AlphaFoldDB" id="A0A1M5KVM5"/>
<dbReference type="SUPFAM" id="SSF57783">
    <property type="entry name" value="Zinc beta-ribbon"/>
    <property type="match status" value="1"/>
</dbReference>
<accession>A0A1M5KVM5</accession>
<sequence>MANANDIIVNEEGFWSREIRCPKCGSSNLNSLVSKSKSLYQYCEECNYEKDNSLKHVSIDSILMTIKNNFKKLEKNNTNLLSIDLVQEKSKLSLLVNRENLISENIPNELSNNDIFFIKNSIYYLIEDFYSYDNKVHNNISINII</sequence>
<dbReference type="Proteomes" id="UP000243255">
    <property type="component" value="Unassembled WGS sequence"/>
</dbReference>
<dbReference type="RefSeq" id="WP_073123949.1">
    <property type="nucleotide sequence ID" value="NZ_BAABCH010000103.1"/>
</dbReference>
<dbReference type="EMBL" id="FQWX01000003">
    <property type="protein sequence ID" value="SHG56559.1"/>
    <property type="molecule type" value="Genomic_DNA"/>
</dbReference>
<protein>
    <submittedName>
        <fullName evidence="1">Uncharacterized protein</fullName>
    </submittedName>
</protein>
<name>A0A1M5KVM5_9FIRM</name>
<organism evidence="1 2">
    <name type="scientific">Asaccharospora irregularis DSM 2635</name>
    <dbReference type="NCBI Taxonomy" id="1121321"/>
    <lineage>
        <taxon>Bacteria</taxon>
        <taxon>Bacillati</taxon>
        <taxon>Bacillota</taxon>
        <taxon>Clostridia</taxon>
        <taxon>Peptostreptococcales</taxon>
        <taxon>Peptostreptococcaceae</taxon>
        <taxon>Asaccharospora</taxon>
    </lineage>
</organism>
<reference evidence="2" key="1">
    <citation type="submission" date="2016-11" db="EMBL/GenBank/DDBJ databases">
        <authorList>
            <person name="Varghese N."/>
            <person name="Submissions S."/>
        </authorList>
    </citation>
    <scope>NUCLEOTIDE SEQUENCE [LARGE SCALE GENOMIC DNA]</scope>
    <source>
        <strain evidence="2">DSM 2635</strain>
    </source>
</reference>
<proteinExistence type="predicted"/>
<evidence type="ECO:0000313" key="2">
    <source>
        <dbReference type="Proteomes" id="UP000243255"/>
    </source>
</evidence>
<gene>
    <name evidence="1" type="ORF">SAMN04488530_103125</name>
</gene>
<keyword evidence="2" id="KW-1185">Reference proteome</keyword>
<evidence type="ECO:0000313" key="1">
    <source>
        <dbReference type="EMBL" id="SHG56559.1"/>
    </source>
</evidence>